<dbReference type="OrthoDB" id="1413930at2"/>
<gene>
    <name evidence="1" type="ORF">E1757_30965</name>
</gene>
<evidence type="ECO:0000313" key="1">
    <source>
        <dbReference type="EMBL" id="TDF92025.1"/>
    </source>
</evidence>
<protein>
    <recommendedName>
        <fullName evidence="3">Arabinan endo-1,5-alpha-L-arabinosidase</fullName>
    </recommendedName>
</protein>
<dbReference type="AlphaFoldDB" id="A0A4R5KBT2"/>
<name>A0A4R5KBT2_9BACL</name>
<dbReference type="InterPro" id="IPR023296">
    <property type="entry name" value="Glyco_hydro_beta-prop_sf"/>
</dbReference>
<dbReference type="SUPFAM" id="SSF75005">
    <property type="entry name" value="Arabinanase/levansucrase/invertase"/>
    <property type="match status" value="1"/>
</dbReference>
<sequence>MNPAICDNINGPSLIKVPDWIENPLGAYYLYFAHHETGQNIRLAYADSLTGPWTLYEPGTLQIGQTKCVRHVASPDVHVDHDKKQIRMYYHGPVAGEQFQQTFVATSSDGIRFETNDVELGTSYFRVFYWDGYYYGIVMPGLIVRSKDGLSNFEKGPLLFTEHMRHSAVYLNGSTLLVFYSNVKDVPEHIVVSRINLADDWLEWKPTEPVSVIQPELDYEGADLPLEPSVRGWSEPPVRQLRDPAIYKENGAAYLLYSVAGEQGIAIAEIDIDAFL</sequence>
<organism evidence="1 2">
    <name type="scientific">Paenibacillus piri</name>
    <dbReference type="NCBI Taxonomy" id="2547395"/>
    <lineage>
        <taxon>Bacteria</taxon>
        <taxon>Bacillati</taxon>
        <taxon>Bacillota</taxon>
        <taxon>Bacilli</taxon>
        <taxon>Bacillales</taxon>
        <taxon>Paenibacillaceae</taxon>
        <taxon>Paenibacillus</taxon>
    </lineage>
</organism>
<reference evidence="1 2" key="1">
    <citation type="submission" date="2019-03" db="EMBL/GenBank/DDBJ databases">
        <title>This is whole genome sequence of Paenibacillus sp MS74 strain.</title>
        <authorList>
            <person name="Trinh H.N."/>
        </authorList>
    </citation>
    <scope>NUCLEOTIDE SEQUENCE [LARGE SCALE GENOMIC DNA]</scope>
    <source>
        <strain evidence="1 2">MS74</strain>
    </source>
</reference>
<dbReference type="Gene3D" id="2.115.10.20">
    <property type="entry name" value="Glycosyl hydrolase domain, family 43"/>
    <property type="match status" value="1"/>
</dbReference>
<comment type="caution">
    <text evidence="1">The sequence shown here is derived from an EMBL/GenBank/DDBJ whole genome shotgun (WGS) entry which is preliminary data.</text>
</comment>
<dbReference type="Proteomes" id="UP000295636">
    <property type="component" value="Unassembled WGS sequence"/>
</dbReference>
<accession>A0A4R5KBT2</accession>
<keyword evidence="2" id="KW-1185">Reference proteome</keyword>
<evidence type="ECO:0000313" key="2">
    <source>
        <dbReference type="Proteomes" id="UP000295636"/>
    </source>
</evidence>
<dbReference type="EMBL" id="SMRT01000023">
    <property type="protein sequence ID" value="TDF92025.1"/>
    <property type="molecule type" value="Genomic_DNA"/>
</dbReference>
<evidence type="ECO:0008006" key="3">
    <source>
        <dbReference type="Google" id="ProtNLM"/>
    </source>
</evidence>
<proteinExistence type="predicted"/>